<dbReference type="InterPro" id="IPR009050">
    <property type="entry name" value="Globin-like_sf"/>
</dbReference>
<dbReference type="EMBL" id="AMRJ01000002">
    <property type="protein sequence ID" value="EKF75619.1"/>
    <property type="molecule type" value="Genomic_DNA"/>
</dbReference>
<dbReference type="PATRIC" id="fig|1177179.3.peg.410"/>
<dbReference type="OrthoDB" id="25954at2"/>
<dbReference type="CDD" id="cd08916">
    <property type="entry name" value="TrHb3_P"/>
    <property type="match status" value="1"/>
</dbReference>
<dbReference type="STRING" id="1177179.A11A3_02082"/>
<dbReference type="RefSeq" id="WP_008927603.1">
    <property type="nucleotide sequence ID" value="NZ_AMRJ01000002.1"/>
</dbReference>
<sequence>MTAVEIFHPAALRDDDQALPDLDCHDNIDAMVHGFYRRLLDDPLMAPLFLEVAQVDLQAHLPIICQYWHKMLLGEKGYQRHMMAKHRALDDQQSLTGEHHERWLAHFMANLEGRFAGPYTDKAKRIASRVIDNLYGQLSARR</sequence>
<proteinExistence type="predicted"/>
<comment type="caution">
    <text evidence="1">The sequence shown here is derived from an EMBL/GenBank/DDBJ whole genome shotgun (WGS) entry which is preliminary data.</text>
</comment>
<protein>
    <recommendedName>
        <fullName evidence="3">Globin</fullName>
    </recommendedName>
</protein>
<evidence type="ECO:0000313" key="2">
    <source>
        <dbReference type="Proteomes" id="UP000010164"/>
    </source>
</evidence>
<dbReference type="GO" id="GO:0020037">
    <property type="term" value="F:heme binding"/>
    <property type="evidence" value="ECO:0007669"/>
    <property type="project" value="InterPro"/>
</dbReference>
<dbReference type="eggNOG" id="COG2346">
    <property type="taxonomic scope" value="Bacteria"/>
</dbReference>
<accession>L0WFX6</accession>
<evidence type="ECO:0000313" key="1">
    <source>
        <dbReference type="EMBL" id="EKF75619.1"/>
    </source>
</evidence>
<evidence type="ECO:0008006" key="3">
    <source>
        <dbReference type="Google" id="ProtNLM"/>
    </source>
</evidence>
<reference evidence="1 2" key="1">
    <citation type="journal article" date="2012" name="J. Bacteriol.">
        <title>Genome Sequence of the Alkane-Degrading Bacterium Alcanivorax hongdengensis Type Strain A-11-3.</title>
        <authorList>
            <person name="Lai Q."/>
            <person name="Shao Z."/>
        </authorList>
    </citation>
    <scope>NUCLEOTIDE SEQUENCE [LARGE SCALE GENOMIC DNA]</scope>
    <source>
        <strain evidence="1 2">A-11-3</strain>
    </source>
</reference>
<dbReference type="Proteomes" id="UP000010164">
    <property type="component" value="Unassembled WGS sequence"/>
</dbReference>
<name>L0WFX6_9GAMM</name>
<gene>
    <name evidence="1" type="ORF">A11A3_02082</name>
</gene>
<dbReference type="SUPFAM" id="SSF46458">
    <property type="entry name" value="Globin-like"/>
    <property type="match status" value="1"/>
</dbReference>
<dbReference type="InterPro" id="IPR012292">
    <property type="entry name" value="Globin/Proto"/>
</dbReference>
<dbReference type="AlphaFoldDB" id="L0WFX6"/>
<keyword evidence="2" id="KW-1185">Reference proteome</keyword>
<organism evidence="1 2">
    <name type="scientific">Alcanivorax hongdengensis A-11-3</name>
    <dbReference type="NCBI Taxonomy" id="1177179"/>
    <lineage>
        <taxon>Bacteria</taxon>
        <taxon>Pseudomonadati</taxon>
        <taxon>Pseudomonadota</taxon>
        <taxon>Gammaproteobacteria</taxon>
        <taxon>Oceanospirillales</taxon>
        <taxon>Alcanivoracaceae</taxon>
        <taxon>Alcanivorax</taxon>
    </lineage>
</organism>
<dbReference type="Gene3D" id="1.10.490.10">
    <property type="entry name" value="Globins"/>
    <property type="match status" value="1"/>
</dbReference>
<dbReference type="GO" id="GO:0019825">
    <property type="term" value="F:oxygen binding"/>
    <property type="evidence" value="ECO:0007669"/>
    <property type="project" value="InterPro"/>
</dbReference>